<evidence type="ECO:0000256" key="3">
    <source>
        <dbReference type="ARBA" id="ARBA00006577"/>
    </source>
</evidence>
<dbReference type="InterPro" id="IPR048261">
    <property type="entry name" value="SlpA/SlyD-like_ins_sf"/>
</dbReference>
<dbReference type="Gene3D" id="2.40.10.330">
    <property type="match status" value="1"/>
</dbReference>
<protein>
    <recommendedName>
        <fullName evidence="10">Peptidyl-prolyl cis-trans isomerase</fullName>
        <ecNumber evidence="10">5.2.1.8</ecNumber>
    </recommendedName>
</protein>
<dbReference type="PANTHER" id="PTHR47861">
    <property type="entry name" value="FKBP-TYPE PEPTIDYL-PROLYL CIS-TRANS ISOMERASE SLYD"/>
    <property type="match status" value="1"/>
</dbReference>
<evidence type="ECO:0000313" key="13">
    <source>
        <dbReference type="Proteomes" id="UP000703295"/>
    </source>
</evidence>
<organism evidence="12 13">
    <name type="scientific">Bacteroides mediterraneensis</name>
    <dbReference type="NCBI Taxonomy" id="1841856"/>
    <lineage>
        <taxon>Bacteria</taxon>
        <taxon>Pseudomonadati</taxon>
        <taxon>Bacteroidota</taxon>
        <taxon>Bacteroidia</taxon>
        <taxon>Bacteroidales</taxon>
        <taxon>Bacteroidaceae</taxon>
        <taxon>Bacteroides</taxon>
    </lineage>
</organism>
<comment type="caution">
    <text evidence="12">The sequence shown here is derived from an EMBL/GenBank/DDBJ whole genome shotgun (WGS) entry which is preliminary data.</text>
</comment>
<keyword evidence="13" id="KW-1185">Reference proteome</keyword>
<keyword evidence="4" id="KW-0963">Cytoplasm</keyword>
<dbReference type="InterPro" id="IPR001179">
    <property type="entry name" value="PPIase_FKBP_dom"/>
</dbReference>
<dbReference type="InterPro" id="IPR046357">
    <property type="entry name" value="PPIase_dom_sf"/>
</dbReference>
<gene>
    <name evidence="12" type="ORF">H6A31_13285</name>
</gene>
<dbReference type="SUPFAM" id="SSF54534">
    <property type="entry name" value="FKBP-like"/>
    <property type="match status" value="1"/>
</dbReference>
<name>A0ABS2EYK6_9BACE</name>
<dbReference type="EMBL" id="JACJJW010000050">
    <property type="protein sequence ID" value="MBM6759641.1"/>
    <property type="molecule type" value="Genomic_DNA"/>
</dbReference>
<dbReference type="Pfam" id="PF00254">
    <property type="entry name" value="FKBP_C"/>
    <property type="match status" value="1"/>
</dbReference>
<comment type="catalytic activity">
    <reaction evidence="1 9 10">
        <text>[protein]-peptidylproline (omega=180) = [protein]-peptidylproline (omega=0)</text>
        <dbReference type="Rhea" id="RHEA:16237"/>
        <dbReference type="Rhea" id="RHEA-COMP:10747"/>
        <dbReference type="Rhea" id="RHEA-COMP:10748"/>
        <dbReference type="ChEBI" id="CHEBI:83833"/>
        <dbReference type="ChEBI" id="CHEBI:83834"/>
        <dbReference type="EC" id="5.2.1.8"/>
    </reaction>
</comment>
<evidence type="ECO:0000256" key="8">
    <source>
        <dbReference type="ARBA" id="ARBA00037071"/>
    </source>
</evidence>
<keyword evidence="6" id="KW-0143">Chaperone</keyword>
<dbReference type="PANTHER" id="PTHR47861:SF3">
    <property type="entry name" value="FKBP-TYPE PEPTIDYL-PROLYL CIS-TRANS ISOMERASE SLYD"/>
    <property type="match status" value="1"/>
</dbReference>
<evidence type="ECO:0000256" key="9">
    <source>
        <dbReference type="PROSITE-ProRule" id="PRU00277"/>
    </source>
</evidence>
<dbReference type="EC" id="5.2.1.8" evidence="10"/>
<evidence type="ECO:0000256" key="6">
    <source>
        <dbReference type="ARBA" id="ARBA00023186"/>
    </source>
</evidence>
<dbReference type="Gene3D" id="3.10.50.40">
    <property type="match status" value="1"/>
</dbReference>
<comment type="subcellular location">
    <subcellularLocation>
        <location evidence="2">Cytoplasm</location>
    </subcellularLocation>
</comment>
<evidence type="ECO:0000256" key="1">
    <source>
        <dbReference type="ARBA" id="ARBA00000971"/>
    </source>
</evidence>
<keyword evidence="7 9" id="KW-0413">Isomerase</keyword>
<comment type="similarity">
    <text evidence="3 10">Belongs to the FKBP-type PPIase family.</text>
</comment>
<sequence length="196" mass="21443">MENKYITVAYKLYAVEDGKKELREEAPAAHPFQFISGIGYTLDRFEKEILALQKGDNFSFTIPCAEAYGERDEDNVRQVPKSMFCGPDGKFDSDNIFEGNIIMLNDSEGHQFYANVGEITDDKVVLDLNHPHAGKDLYFEGTVMEMRDATNKEMESIIKLMSGEGCGGGCEGCGGGCGDHAQEDEGCCGGGCGHCH</sequence>
<evidence type="ECO:0000256" key="5">
    <source>
        <dbReference type="ARBA" id="ARBA00023110"/>
    </source>
</evidence>
<evidence type="ECO:0000256" key="2">
    <source>
        <dbReference type="ARBA" id="ARBA00004496"/>
    </source>
</evidence>
<evidence type="ECO:0000256" key="10">
    <source>
        <dbReference type="RuleBase" id="RU003915"/>
    </source>
</evidence>
<evidence type="ECO:0000256" key="4">
    <source>
        <dbReference type="ARBA" id="ARBA00022490"/>
    </source>
</evidence>
<dbReference type="Proteomes" id="UP000703295">
    <property type="component" value="Unassembled WGS sequence"/>
</dbReference>
<accession>A0ABS2EYK6</accession>
<dbReference type="GO" id="GO:0016853">
    <property type="term" value="F:isomerase activity"/>
    <property type="evidence" value="ECO:0007669"/>
    <property type="project" value="UniProtKB-KW"/>
</dbReference>
<proteinExistence type="inferred from homology"/>
<feature type="domain" description="PPIase FKBP-type" evidence="11">
    <location>
        <begin position="3"/>
        <end position="82"/>
    </location>
</feature>
<evidence type="ECO:0000313" key="12">
    <source>
        <dbReference type="EMBL" id="MBM6759641.1"/>
    </source>
</evidence>
<comment type="function">
    <text evidence="8">Also involved in hydrogenase metallocenter assembly, probably by participating in the nickel insertion step. This function in hydrogenase biosynthesis requires chaperone activity and the presence of the metal-binding domain, but not PPIase activity.</text>
</comment>
<evidence type="ECO:0000256" key="7">
    <source>
        <dbReference type="ARBA" id="ARBA00023235"/>
    </source>
</evidence>
<reference evidence="12 13" key="1">
    <citation type="journal article" date="2021" name="Sci. Rep.">
        <title>The distribution of antibiotic resistance genes in chicken gut microbiota commensals.</title>
        <authorList>
            <person name="Juricova H."/>
            <person name="Matiasovicova J."/>
            <person name="Kubasova T."/>
            <person name="Cejkova D."/>
            <person name="Rychlik I."/>
        </authorList>
    </citation>
    <scope>NUCLEOTIDE SEQUENCE [LARGE SCALE GENOMIC DNA]</scope>
    <source>
        <strain evidence="12 13">An801</strain>
    </source>
</reference>
<dbReference type="RefSeq" id="WP_204477009.1">
    <property type="nucleotide sequence ID" value="NZ_JACJJW010000050.1"/>
</dbReference>
<keyword evidence="5 9" id="KW-0697">Rotamase</keyword>
<dbReference type="PROSITE" id="PS50059">
    <property type="entry name" value="FKBP_PPIASE"/>
    <property type="match status" value="1"/>
</dbReference>
<evidence type="ECO:0000259" key="11">
    <source>
        <dbReference type="PROSITE" id="PS50059"/>
    </source>
</evidence>